<dbReference type="Gene3D" id="3.30.750.44">
    <property type="match status" value="1"/>
</dbReference>
<dbReference type="RefSeq" id="WP_125751980.1">
    <property type="nucleotide sequence ID" value="NZ_JBHTON010000055.1"/>
</dbReference>
<dbReference type="InterPro" id="IPR004447">
    <property type="entry name" value="Peptidase_S41A"/>
</dbReference>
<evidence type="ECO:0000259" key="6">
    <source>
        <dbReference type="PROSITE" id="PS50106"/>
    </source>
</evidence>
<evidence type="ECO:0000313" key="8">
    <source>
        <dbReference type="Proteomes" id="UP001597252"/>
    </source>
</evidence>
<dbReference type="SMART" id="SM00245">
    <property type="entry name" value="TSPc"/>
    <property type="match status" value="1"/>
</dbReference>
<dbReference type="Pfam" id="PF01471">
    <property type="entry name" value="PG_binding_1"/>
    <property type="match status" value="1"/>
</dbReference>
<dbReference type="PANTHER" id="PTHR32060:SF30">
    <property type="entry name" value="CARBOXY-TERMINAL PROCESSING PROTEASE CTPA"/>
    <property type="match status" value="1"/>
</dbReference>
<dbReference type="SUPFAM" id="SSF50156">
    <property type="entry name" value="PDZ domain-like"/>
    <property type="match status" value="1"/>
</dbReference>
<dbReference type="SUPFAM" id="SSF52096">
    <property type="entry name" value="ClpP/crotonase"/>
    <property type="match status" value="1"/>
</dbReference>
<comment type="caution">
    <text evidence="7">The sequence shown here is derived from an EMBL/GenBank/DDBJ whole genome shotgun (WGS) entry which is preliminary data.</text>
</comment>
<dbReference type="CDD" id="cd06782">
    <property type="entry name" value="cpPDZ_CPP-like"/>
    <property type="match status" value="1"/>
</dbReference>
<evidence type="ECO:0000256" key="1">
    <source>
        <dbReference type="ARBA" id="ARBA00009179"/>
    </source>
</evidence>
<dbReference type="EMBL" id="JBHTON010000055">
    <property type="protein sequence ID" value="MFD1486240.1"/>
    <property type="molecule type" value="Genomic_DNA"/>
</dbReference>
<protein>
    <submittedName>
        <fullName evidence="7">S41 family peptidase</fullName>
    </submittedName>
</protein>
<accession>A0ABW4ECP6</accession>
<evidence type="ECO:0000313" key="7">
    <source>
        <dbReference type="EMBL" id="MFD1486240.1"/>
    </source>
</evidence>
<dbReference type="CDD" id="cd07560">
    <property type="entry name" value="Peptidase_S41_CPP"/>
    <property type="match status" value="1"/>
</dbReference>
<dbReference type="Pfam" id="PF13180">
    <property type="entry name" value="PDZ_2"/>
    <property type="match status" value="1"/>
</dbReference>
<name>A0ABW4ECP6_9LACO</name>
<dbReference type="InterPro" id="IPR005151">
    <property type="entry name" value="Tail-specific_protease"/>
</dbReference>
<dbReference type="InterPro" id="IPR029045">
    <property type="entry name" value="ClpP/crotonase-like_dom_sf"/>
</dbReference>
<keyword evidence="2 5" id="KW-0645">Protease</keyword>
<evidence type="ECO:0000256" key="5">
    <source>
        <dbReference type="RuleBase" id="RU004404"/>
    </source>
</evidence>
<dbReference type="Proteomes" id="UP001597252">
    <property type="component" value="Unassembled WGS sequence"/>
</dbReference>
<feature type="domain" description="PDZ" evidence="6">
    <location>
        <begin position="93"/>
        <end position="149"/>
    </location>
</feature>
<dbReference type="Pfam" id="PF22694">
    <property type="entry name" value="CtpB_N-like"/>
    <property type="match status" value="1"/>
</dbReference>
<evidence type="ECO:0000256" key="3">
    <source>
        <dbReference type="ARBA" id="ARBA00022801"/>
    </source>
</evidence>
<dbReference type="SMART" id="SM00228">
    <property type="entry name" value="PDZ"/>
    <property type="match status" value="1"/>
</dbReference>
<reference evidence="8" key="1">
    <citation type="journal article" date="2019" name="Int. J. Syst. Evol. Microbiol.">
        <title>The Global Catalogue of Microorganisms (GCM) 10K type strain sequencing project: providing services to taxonomists for standard genome sequencing and annotation.</title>
        <authorList>
            <consortium name="The Broad Institute Genomics Platform"/>
            <consortium name="The Broad Institute Genome Sequencing Center for Infectious Disease"/>
            <person name="Wu L."/>
            <person name="Ma J."/>
        </authorList>
    </citation>
    <scope>NUCLEOTIDE SEQUENCE [LARGE SCALE GENOMIC DNA]</scope>
    <source>
        <strain evidence="8">CCM 8903</strain>
    </source>
</reference>
<evidence type="ECO:0000256" key="2">
    <source>
        <dbReference type="ARBA" id="ARBA00022670"/>
    </source>
</evidence>
<dbReference type="Gene3D" id="2.30.42.10">
    <property type="match status" value="1"/>
</dbReference>
<evidence type="ECO:0000256" key="4">
    <source>
        <dbReference type="ARBA" id="ARBA00022825"/>
    </source>
</evidence>
<dbReference type="Pfam" id="PF03572">
    <property type="entry name" value="Peptidase_S41"/>
    <property type="match status" value="1"/>
</dbReference>
<dbReference type="PROSITE" id="PS50106">
    <property type="entry name" value="PDZ"/>
    <property type="match status" value="1"/>
</dbReference>
<dbReference type="InterPro" id="IPR001478">
    <property type="entry name" value="PDZ"/>
</dbReference>
<dbReference type="InterPro" id="IPR036366">
    <property type="entry name" value="PGBDSf"/>
</dbReference>
<dbReference type="Gene3D" id="3.90.226.10">
    <property type="entry name" value="2-enoyl-CoA Hydratase, Chain A, domain 1"/>
    <property type="match status" value="1"/>
</dbReference>
<keyword evidence="3 5" id="KW-0378">Hydrolase</keyword>
<organism evidence="7 8">
    <name type="scientific">Lacticaseibacillus baoqingensis</name>
    <dbReference type="NCBI Taxonomy" id="2486013"/>
    <lineage>
        <taxon>Bacteria</taxon>
        <taxon>Bacillati</taxon>
        <taxon>Bacillota</taxon>
        <taxon>Bacilli</taxon>
        <taxon>Lactobacillales</taxon>
        <taxon>Lactobacillaceae</taxon>
        <taxon>Lacticaseibacillus</taxon>
    </lineage>
</organism>
<sequence>MSVTLVGGGVIGYLTHTAVSAAAPSTASLPAGFNQVLQTYATIQSGYYKKTTSKQLTAGAINGMLESLKDPYSTYLANDSKSSLDSTLSASFGGIGATVQQSGNKLTIESIMPNTPSKKAGLKVGDQLIAVDGKSVEKADVTTAVDKIRGKIGTTVKVTIKRNSAQQTFAMKRAKITTDTVVGALDKTDKHVGVITMATFSEPTAKQFQQTVKKLRKQGATSFVLDLRGNPGGMLDQALKIASMCLKNGQTIVKVQDRNGNTQNYKANKKYDDGFKVTEPLAILIDGNSASASEILSAALNENLGSPLVGEQSYGKGTVQNVMPISKTAEVKLTVAKWLTPKGNWINKKGLTPTAKVAYPDYLSIKSISAKSLKLGDESGNVKSLQQLLKALGQDPGTINGFYGPTTQAAVTAFQKANHLPANGTADEKTLSALVAKLVAKYQDQDPQLQAAVKAAAK</sequence>
<proteinExistence type="inferred from homology"/>
<dbReference type="SUPFAM" id="SSF47090">
    <property type="entry name" value="PGBD-like"/>
    <property type="match status" value="1"/>
</dbReference>
<comment type="similarity">
    <text evidence="1 5">Belongs to the peptidase S41A family.</text>
</comment>
<keyword evidence="8" id="KW-1185">Reference proteome</keyword>
<dbReference type="InterPro" id="IPR036034">
    <property type="entry name" value="PDZ_sf"/>
</dbReference>
<gene>
    <name evidence="7" type="ORF">ACFQ5J_13495</name>
</gene>
<dbReference type="NCBIfam" id="TIGR00225">
    <property type="entry name" value="prc"/>
    <property type="match status" value="1"/>
</dbReference>
<dbReference type="Gene3D" id="1.10.101.10">
    <property type="entry name" value="PGBD-like superfamily/PGBD"/>
    <property type="match status" value="1"/>
</dbReference>
<keyword evidence="4 5" id="KW-0720">Serine protease</keyword>
<dbReference type="InterPro" id="IPR055210">
    <property type="entry name" value="CtpA/B_N"/>
</dbReference>
<dbReference type="InterPro" id="IPR002477">
    <property type="entry name" value="Peptidoglycan-bd-like"/>
</dbReference>
<dbReference type="PANTHER" id="PTHR32060">
    <property type="entry name" value="TAIL-SPECIFIC PROTEASE"/>
    <property type="match status" value="1"/>
</dbReference>
<dbReference type="InterPro" id="IPR036365">
    <property type="entry name" value="PGBD-like_sf"/>
</dbReference>